<evidence type="ECO:0000256" key="2">
    <source>
        <dbReference type="ARBA" id="ARBA00022475"/>
    </source>
</evidence>
<dbReference type="GO" id="GO:0016757">
    <property type="term" value="F:glycosyltransferase activity"/>
    <property type="evidence" value="ECO:0007669"/>
    <property type="project" value="UniProtKB-KW"/>
</dbReference>
<dbReference type="PANTHER" id="PTHR48090">
    <property type="entry name" value="UNDECAPRENYL-PHOSPHATE 4-DEOXY-4-FORMAMIDO-L-ARABINOSE TRANSFERASE-RELATED"/>
    <property type="match status" value="1"/>
</dbReference>
<evidence type="ECO:0000256" key="5">
    <source>
        <dbReference type="ARBA" id="ARBA00022692"/>
    </source>
</evidence>
<organism evidence="11 12">
    <name type="scientific">Weissella cibaria</name>
    <dbReference type="NCBI Taxonomy" id="137591"/>
    <lineage>
        <taxon>Bacteria</taxon>
        <taxon>Bacillati</taxon>
        <taxon>Bacillota</taxon>
        <taxon>Bacilli</taxon>
        <taxon>Lactobacillales</taxon>
        <taxon>Lactobacillaceae</taxon>
        <taxon>Weissella</taxon>
    </lineage>
</organism>
<evidence type="ECO:0000259" key="10">
    <source>
        <dbReference type="Pfam" id="PF00535"/>
    </source>
</evidence>
<dbReference type="EMBL" id="NDXJ01000005">
    <property type="protein sequence ID" value="OSP89965.1"/>
    <property type="molecule type" value="Genomic_DNA"/>
</dbReference>
<dbReference type="Proteomes" id="UP000193588">
    <property type="component" value="Unassembled WGS sequence"/>
</dbReference>
<proteinExistence type="inferred from homology"/>
<comment type="caution">
    <text evidence="11">The sequence shown here is derived from an EMBL/GenBank/DDBJ whole genome shotgun (WGS) entry which is preliminary data.</text>
</comment>
<keyword evidence="2" id="KW-1003">Cell membrane</keyword>
<evidence type="ECO:0000256" key="8">
    <source>
        <dbReference type="ARBA" id="ARBA00038152"/>
    </source>
</evidence>
<feature type="transmembrane region" description="Helical" evidence="9">
    <location>
        <begin position="231"/>
        <end position="255"/>
    </location>
</feature>
<dbReference type="Gene3D" id="3.90.550.10">
    <property type="entry name" value="Spore Coat Polysaccharide Biosynthesis Protein SpsA, Chain A"/>
    <property type="match status" value="1"/>
</dbReference>
<evidence type="ECO:0000256" key="1">
    <source>
        <dbReference type="ARBA" id="ARBA00004651"/>
    </source>
</evidence>
<feature type="domain" description="Glycosyltransferase 2-like" evidence="10">
    <location>
        <begin position="4"/>
        <end position="169"/>
    </location>
</feature>
<evidence type="ECO:0000256" key="6">
    <source>
        <dbReference type="ARBA" id="ARBA00022989"/>
    </source>
</evidence>
<sequence>MLVSVVVPFYNEEESLKPFYDAITQVIDSVERYEFELVFSNDGSKDQSVEILQKIMINDSRVKIVDLLRNYGKETALLAGLDHAEGDAVIMMDSDLQHPPYLIPEFLKWWEQGYDDIYATRQERVGEPWLKKKTSELYYKILQGVTEQGVEIYPNAGDFRLLDRKVVDALIQLREQSRYMKGMYGWVGFRKKEIFFDAAERVGGTTKFNFKKLMKLAIDGVTSFTTAPLTFAAYIGSVFALFGFVYGIIILIQTIFLGKDVPGFPSIMTAVLFLGGLQLITLGIAGTYIGKIFYESKNRPLYFVEDFLTAESMKKRSEGENDDIR</sequence>
<evidence type="ECO:0000313" key="12">
    <source>
        <dbReference type="Proteomes" id="UP000193588"/>
    </source>
</evidence>
<dbReference type="InterPro" id="IPR001173">
    <property type="entry name" value="Glyco_trans_2-like"/>
</dbReference>
<dbReference type="InterPro" id="IPR050256">
    <property type="entry name" value="Glycosyltransferase_2"/>
</dbReference>
<dbReference type="PANTHER" id="PTHR48090:SF8">
    <property type="entry name" value="GLYCOSYLTRANSFERASE CSBB-RELATED"/>
    <property type="match status" value="1"/>
</dbReference>
<evidence type="ECO:0000256" key="7">
    <source>
        <dbReference type="ARBA" id="ARBA00023136"/>
    </source>
</evidence>
<accession>A0A1X4JMX1</accession>
<keyword evidence="3" id="KW-0328">Glycosyltransferase</keyword>
<comment type="subcellular location">
    <subcellularLocation>
        <location evidence="1">Cell membrane</location>
        <topology evidence="1">Multi-pass membrane protein</topology>
    </subcellularLocation>
</comment>
<keyword evidence="6 9" id="KW-1133">Transmembrane helix</keyword>
<evidence type="ECO:0000256" key="9">
    <source>
        <dbReference type="SAM" id="Phobius"/>
    </source>
</evidence>
<dbReference type="RefSeq" id="WP_085638599.1">
    <property type="nucleotide sequence ID" value="NZ_NDXJ01000005.1"/>
</dbReference>
<reference evidence="11 12" key="1">
    <citation type="submission" date="2017-04" db="EMBL/GenBank/DDBJ databases">
        <title>The genome sequence of Weissella cibaria isolated from wild Drosophila.</title>
        <authorList>
            <person name="Ricks N.J."/>
            <person name="Carroll C."/>
            <person name="Walters A."/>
            <person name="Newell P.D."/>
            <person name="Chaston J.M."/>
        </authorList>
    </citation>
    <scope>NUCLEOTIDE SEQUENCE [LARGE SCALE GENOMIC DNA]</scope>
    <source>
        <strain evidence="11 12">DmW_103</strain>
    </source>
</reference>
<evidence type="ECO:0000256" key="4">
    <source>
        <dbReference type="ARBA" id="ARBA00022679"/>
    </source>
</evidence>
<dbReference type="FunFam" id="3.90.550.10:FF:000079">
    <property type="entry name" value="Probable glycosyl transferase"/>
    <property type="match status" value="1"/>
</dbReference>
<keyword evidence="5 9" id="KW-0812">Transmembrane</keyword>
<dbReference type="Pfam" id="PF00535">
    <property type="entry name" value="Glycos_transf_2"/>
    <property type="match status" value="1"/>
</dbReference>
<protein>
    <submittedName>
        <fullName evidence="11">Glycosyltransferase</fullName>
    </submittedName>
</protein>
<dbReference type="CDD" id="cd04187">
    <property type="entry name" value="DPM1_like_bac"/>
    <property type="match status" value="1"/>
</dbReference>
<name>A0A1X4JMX1_9LACO</name>
<evidence type="ECO:0000256" key="3">
    <source>
        <dbReference type="ARBA" id="ARBA00022676"/>
    </source>
</evidence>
<dbReference type="GO" id="GO:0005886">
    <property type="term" value="C:plasma membrane"/>
    <property type="evidence" value="ECO:0007669"/>
    <property type="project" value="UniProtKB-SubCell"/>
</dbReference>
<dbReference type="SUPFAM" id="SSF53448">
    <property type="entry name" value="Nucleotide-diphospho-sugar transferases"/>
    <property type="match status" value="1"/>
</dbReference>
<feature type="transmembrane region" description="Helical" evidence="9">
    <location>
        <begin position="267"/>
        <end position="289"/>
    </location>
</feature>
<keyword evidence="7 9" id="KW-0472">Membrane</keyword>
<keyword evidence="4 11" id="KW-0808">Transferase</keyword>
<gene>
    <name evidence="11" type="ORF">B9D04_05440</name>
</gene>
<dbReference type="InterPro" id="IPR029044">
    <property type="entry name" value="Nucleotide-diphossugar_trans"/>
</dbReference>
<dbReference type="AlphaFoldDB" id="A0A1X4JMX1"/>
<evidence type="ECO:0000313" key="11">
    <source>
        <dbReference type="EMBL" id="OSP89965.1"/>
    </source>
</evidence>
<comment type="similarity">
    <text evidence="8">Belongs to the glycosyltransferase 2 family. GtrB subfamily.</text>
</comment>